<keyword evidence="2 15" id="KW-0547">Nucleotide-binding</keyword>
<evidence type="ECO:0000313" key="19">
    <source>
        <dbReference type="EMBL" id="MDY0870832.1"/>
    </source>
</evidence>
<evidence type="ECO:0000256" key="15">
    <source>
        <dbReference type="PROSITE-ProRule" id="PRU00560"/>
    </source>
</evidence>
<dbReference type="GO" id="GO:0004386">
    <property type="term" value="F:helicase activity"/>
    <property type="evidence" value="ECO:0007669"/>
    <property type="project" value="UniProtKB-KW"/>
</dbReference>
<feature type="domain" description="UvrD-like helicase C-terminal" evidence="18">
    <location>
        <begin position="536"/>
        <end position="811"/>
    </location>
</feature>
<evidence type="ECO:0000256" key="3">
    <source>
        <dbReference type="ARBA" id="ARBA00022763"/>
    </source>
</evidence>
<keyword evidence="6" id="KW-0269">Exonuclease</keyword>
<evidence type="ECO:0000259" key="18">
    <source>
        <dbReference type="PROSITE" id="PS51217"/>
    </source>
</evidence>
<dbReference type="PROSITE" id="PS51217">
    <property type="entry name" value="UVRD_HELICASE_CTER"/>
    <property type="match status" value="1"/>
</dbReference>
<organism evidence="19 20">
    <name type="scientific">Dongia rigui</name>
    <dbReference type="NCBI Taxonomy" id="940149"/>
    <lineage>
        <taxon>Bacteria</taxon>
        <taxon>Pseudomonadati</taxon>
        <taxon>Pseudomonadota</taxon>
        <taxon>Alphaproteobacteria</taxon>
        <taxon>Rhodospirillales</taxon>
        <taxon>Dongiaceae</taxon>
        <taxon>Dongia</taxon>
    </lineage>
</organism>
<dbReference type="EMBL" id="JAXCLX010000001">
    <property type="protein sequence ID" value="MDY0870832.1"/>
    <property type="molecule type" value="Genomic_DNA"/>
</dbReference>
<dbReference type="NCBIfam" id="TIGR02784">
    <property type="entry name" value="addA_alphas"/>
    <property type="match status" value="1"/>
</dbReference>
<evidence type="ECO:0000256" key="12">
    <source>
        <dbReference type="ARBA" id="ARBA00034808"/>
    </source>
</evidence>
<dbReference type="PROSITE" id="PS51198">
    <property type="entry name" value="UVRD_HELICASE_ATP_BIND"/>
    <property type="match status" value="1"/>
</dbReference>
<evidence type="ECO:0000256" key="10">
    <source>
        <dbReference type="ARBA" id="ARBA00023235"/>
    </source>
</evidence>
<accession>A0ABU5DV33</accession>
<keyword evidence="5 15" id="KW-0347">Helicase</keyword>
<dbReference type="InterPro" id="IPR000212">
    <property type="entry name" value="DNA_helicase_UvrD/REP"/>
</dbReference>
<evidence type="ECO:0000256" key="11">
    <source>
        <dbReference type="ARBA" id="ARBA00034617"/>
    </source>
</evidence>
<dbReference type="PANTHER" id="PTHR11070">
    <property type="entry name" value="UVRD / RECB / PCRA DNA HELICASE FAMILY MEMBER"/>
    <property type="match status" value="1"/>
</dbReference>
<comment type="catalytic activity">
    <reaction evidence="11">
        <text>Couples ATP hydrolysis with the unwinding of duplex DNA by translocating in the 3'-5' direction.</text>
        <dbReference type="EC" id="5.6.2.4"/>
    </reaction>
</comment>
<dbReference type="InterPro" id="IPR011604">
    <property type="entry name" value="PDDEXK-like_dom_sf"/>
</dbReference>
<evidence type="ECO:0000256" key="4">
    <source>
        <dbReference type="ARBA" id="ARBA00022801"/>
    </source>
</evidence>
<dbReference type="RefSeq" id="WP_320499185.1">
    <property type="nucleotide sequence ID" value="NZ_JAXCLX010000001.1"/>
</dbReference>
<evidence type="ECO:0000256" key="8">
    <source>
        <dbReference type="ARBA" id="ARBA00023125"/>
    </source>
</evidence>
<dbReference type="SUPFAM" id="SSF52540">
    <property type="entry name" value="P-loop containing nucleoside triphosphate hydrolases"/>
    <property type="match status" value="1"/>
</dbReference>
<dbReference type="InterPro" id="IPR014017">
    <property type="entry name" value="DNA_helicase_UvrD-like_C"/>
</dbReference>
<dbReference type="EC" id="5.6.2.4" evidence="12"/>
<dbReference type="PANTHER" id="PTHR11070:SF2">
    <property type="entry name" value="ATP-DEPENDENT DNA HELICASE SRS2"/>
    <property type="match status" value="1"/>
</dbReference>
<evidence type="ECO:0000256" key="16">
    <source>
        <dbReference type="SAM" id="MobiDB-lite"/>
    </source>
</evidence>
<protein>
    <recommendedName>
        <fullName evidence="12">DNA 3'-5' helicase</fullName>
        <ecNumber evidence="12">5.6.2.4</ecNumber>
    </recommendedName>
    <alternativeName>
        <fullName evidence="13">DNA 3'-5' helicase II</fullName>
    </alternativeName>
</protein>
<evidence type="ECO:0000256" key="6">
    <source>
        <dbReference type="ARBA" id="ARBA00022839"/>
    </source>
</evidence>
<feature type="binding site" evidence="15">
    <location>
        <begin position="31"/>
        <end position="38"/>
    </location>
    <ligand>
        <name>ATP</name>
        <dbReference type="ChEBI" id="CHEBI:30616"/>
    </ligand>
</feature>
<keyword evidence="4 15" id="KW-0378">Hydrolase</keyword>
<dbReference type="Gene3D" id="3.40.50.300">
    <property type="entry name" value="P-loop containing nucleotide triphosphate hydrolases"/>
    <property type="match status" value="4"/>
</dbReference>
<dbReference type="Gene3D" id="3.90.320.10">
    <property type="match status" value="1"/>
</dbReference>
<dbReference type="InterPro" id="IPR038726">
    <property type="entry name" value="PDDEXK_AddAB-type"/>
</dbReference>
<keyword evidence="8" id="KW-0238">DNA-binding</keyword>
<keyword evidence="3" id="KW-0227">DNA damage</keyword>
<evidence type="ECO:0000256" key="7">
    <source>
        <dbReference type="ARBA" id="ARBA00022840"/>
    </source>
</evidence>
<proteinExistence type="predicted"/>
<dbReference type="Proteomes" id="UP001271769">
    <property type="component" value="Unassembled WGS sequence"/>
</dbReference>
<keyword evidence="7 15" id="KW-0067">ATP-binding</keyword>
<keyword evidence="20" id="KW-1185">Reference proteome</keyword>
<feature type="domain" description="UvrD-like helicase ATP-binding" evidence="17">
    <location>
        <begin position="10"/>
        <end position="506"/>
    </location>
</feature>
<evidence type="ECO:0000256" key="9">
    <source>
        <dbReference type="ARBA" id="ARBA00023204"/>
    </source>
</evidence>
<dbReference type="Pfam" id="PF13361">
    <property type="entry name" value="UvrD_C"/>
    <property type="match status" value="1"/>
</dbReference>
<dbReference type="InterPro" id="IPR027417">
    <property type="entry name" value="P-loop_NTPase"/>
</dbReference>
<keyword evidence="1" id="KW-0540">Nuclease</keyword>
<keyword evidence="9" id="KW-0234">DNA repair</keyword>
<name>A0ABU5DV33_9PROT</name>
<comment type="caution">
    <text evidence="19">The sequence shown here is derived from an EMBL/GenBank/DDBJ whole genome shotgun (WGS) entry which is preliminary data.</text>
</comment>
<evidence type="ECO:0000256" key="1">
    <source>
        <dbReference type="ARBA" id="ARBA00022722"/>
    </source>
</evidence>
<dbReference type="InterPro" id="IPR014151">
    <property type="entry name" value="DNA_helicase_AddA"/>
</dbReference>
<evidence type="ECO:0000259" key="17">
    <source>
        <dbReference type="PROSITE" id="PS51198"/>
    </source>
</evidence>
<evidence type="ECO:0000256" key="5">
    <source>
        <dbReference type="ARBA" id="ARBA00022806"/>
    </source>
</evidence>
<feature type="region of interest" description="Disordered" evidence="16">
    <location>
        <begin position="974"/>
        <end position="998"/>
    </location>
</feature>
<evidence type="ECO:0000256" key="13">
    <source>
        <dbReference type="ARBA" id="ARBA00034923"/>
    </source>
</evidence>
<gene>
    <name evidence="19" type="primary">addA</name>
    <name evidence="19" type="ORF">SMD31_02820</name>
</gene>
<dbReference type="Pfam" id="PF00580">
    <property type="entry name" value="UvrD-helicase"/>
    <property type="match status" value="1"/>
</dbReference>
<evidence type="ECO:0000256" key="14">
    <source>
        <dbReference type="ARBA" id="ARBA00048988"/>
    </source>
</evidence>
<dbReference type="SUPFAM" id="SSF52980">
    <property type="entry name" value="Restriction endonuclease-like"/>
    <property type="match status" value="1"/>
</dbReference>
<dbReference type="InterPro" id="IPR011335">
    <property type="entry name" value="Restrct_endonuc-II-like"/>
</dbReference>
<dbReference type="InterPro" id="IPR014016">
    <property type="entry name" value="UvrD-like_ATP-bd"/>
</dbReference>
<dbReference type="Pfam" id="PF12705">
    <property type="entry name" value="PDDEXK_1"/>
    <property type="match status" value="1"/>
</dbReference>
<comment type="catalytic activity">
    <reaction evidence="14">
        <text>ATP + H2O = ADP + phosphate + H(+)</text>
        <dbReference type="Rhea" id="RHEA:13065"/>
        <dbReference type="ChEBI" id="CHEBI:15377"/>
        <dbReference type="ChEBI" id="CHEBI:15378"/>
        <dbReference type="ChEBI" id="CHEBI:30616"/>
        <dbReference type="ChEBI" id="CHEBI:43474"/>
        <dbReference type="ChEBI" id="CHEBI:456216"/>
        <dbReference type="EC" id="5.6.2.4"/>
    </reaction>
</comment>
<evidence type="ECO:0000313" key="20">
    <source>
        <dbReference type="Proteomes" id="UP001271769"/>
    </source>
</evidence>
<reference evidence="19 20" key="1">
    <citation type="journal article" date="2013" name="Antonie Van Leeuwenhoek">
        <title>Dongia rigui sp. nov., isolated from freshwater of a large wetland in Korea.</title>
        <authorList>
            <person name="Baik K.S."/>
            <person name="Hwang Y.M."/>
            <person name="Choi J.S."/>
            <person name="Kwon J."/>
            <person name="Seong C.N."/>
        </authorList>
    </citation>
    <scope>NUCLEOTIDE SEQUENCE [LARGE SCALE GENOMIC DNA]</scope>
    <source>
        <strain evidence="19 20">04SU4-P</strain>
    </source>
</reference>
<dbReference type="Gene3D" id="1.10.486.10">
    <property type="entry name" value="PCRA, domain 4"/>
    <property type="match status" value="1"/>
</dbReference>
<sequence>MTSLPASSPMALATSYQRRAADPALSVWVSASAGSGKTKVLRDRVLHLLLDDARPERILCLTFTKAGAAEMSNRVATTLAEWASIPEAALQKQLKELLGDVPLTDYKAKARGLFAKVLDAPGGMRIETIHAFCQSLLRRFPLEAGIAPHFRLIEEQDSAALLAEAREDMLAAAREGGNAALSAALTHLADRAGEFSSDLVMRELLGARGRLLALQQRMGSVDGYRHALARLLRIHPDATRQSALEEASRENAFDGAGLRAAIAGLEGGKKTDVDRATRLAVWLSGSVAQRVASFDDYIDIFIKKSDGELRKALATKDVIAAMPTIDDVLRAEGNRLLDVIQCLNAIEILADSTALLTLGLDLMARFRRQKSLTAALDFDDLILGTRDLLARPGIAPWVLYKLDGGIDHILIDEGQDTSPAQWDILKSIAAELIAGKGTERQREDRPRSIFAVGDFKQSIFSFQGAEPRAFLDARDHFAQQLDRSHGRGDTRTPFENVDLNVSFRSSPAVLSLVDQVFTGPARQGVIEPGADAIRHLAARGGAAGLVEAWPLSVPLPAPLPLPWSPPAIDTAPTDPITRLAEQIATRIGAMISGGDILPARGRPVRAGDFLVLVRSRNAFVPALVKALKARSIEVSGIDRLKLLSELAVRDVLAFLDFLLLPEDDLNLAALLKSPLIGLDEAALFELCVARGGRSLWEELRSRVGERPAFATAADLLQHYLASAQHQTPYELIADVLSAGGLRRKLHARLGLQVSEALDELLNLALAFEANHTPSLQGFRHWLDVSEAEVKRELSDDGGGQVRIMTVHGSKGLQAPIVFLAEQRRQRPNRPGLFWLESETDIPVWVARSGLDVAATAAARADVARRNEEEENRLLYVALTRAEDRLYVCGWRGERNQSQPSWHDHVSDALTEMLQDGAAIERQAARDWQGDEGWEGDWLRLTTAQEDAAQQSPSKHGLAVNLDIPFQDWALLPAQAEPDPPRPLIPSRPSSEINAAPDDSTLLSPLGRDQGFRFQRGLVIHKLFQLLPDLAPAERRMSARRWLDHVNRASGLNADAAMLDTLLAEVMAVLDDPRFAHLFVPGSRAEVPIVAEIVGPDGRSEVVSGQIDRLVVTTDSCYIVDFKSNRPPAMQPEHVSPQYLRQLALYRATVSKIYPSHAISCYLLWSAEPRLMEIPDRLLRSYA</sequence>
<keyword evidence="10" id="KW-0413">Isomerase</keyword>
<evidence type="ECO:0000256" key="2">
    <source>
        <dbReference type="ARBA" id="ARBA00022741"/>
    </source>
</evidence>